<keyword evidence="5" id="KW-0482">Metalloprotease</keyword>
<geneLocation type="plasmid" evidence="8 9">
    <name>pOSC7112.01</name>
</geneLocation>
<dbReference type="GO" id="GO:0046872">
    <property type="term" value="F:metal ion binding"/>
    <property type="evidence" value="ECO:0007669"/>
    <property type="project" value="UniProtKB-KW"/>
</dbReference>
<organism evidence="8 9">
    <name type="scientific">Phormidium nigroviride PCC 7112</name>
    <dbReference type="NCBI Taxonomy" id="179408"/>
    <lineage>
        <taxon>Bacteria</taxon>
        <taxon>Bacillati</taxon>
        <taxon>Cyanobacteriota</taxon>
        <taxon>Cyanophyceae</taxon>
        <taxon>Oscillatoriophycideae</taxon>
        <taxon>Oscillatoriales</taxon>
        <taxon>Oscillatoriaceae</taxon>
        <taxon>Phormidium</taxon>
    </lineage>
</organism>
<name>K9VSB1_9CYAN</name>
<dbReference type="SUPFAM" id="SSF69572">
    <property type="entry name" value="Activating enzymes of the ubiquitin-like proteins"/>
    <property type="match status" value="1"/>
</dbReference>
<accession>K9VSB1</accession>
<evidence type="ECO:0000259" key="7">
    <source>
        <dbReference type="Pfam" id="PF14464"/>
    </source>
</evidence>
<feature type="domain" description="THIF-type NAD/FAD binding fold" evidence="6">
    <location>
        <begin position="186"/>
        <end position="447"/>
    </location>
</feature>
<dbReference type="GO" id="GO:0006508">
    <property type="term" value="P:proteolysis"/>
    <property type="evidence" value="ECO:0007669"/>
    <property type="project" value="UniProtKB-KW"/>
</dbReference>
<keyword evidence="3" id="KW-0378">Hydrolase</keyword>
<dbReference type="PANTHER" id="PTHR43267">
    <property type="entry name" value="TRNA THREONYLCARBAMOYLADENOSINE DEHYDRATASE"/>
    <property type="match status" value="1"/>
</dbReference>
<dbReference type="GO" id="GO:0061503">
    <property type="term" value="F:tRNA threonylcarbamoyladenosine dehydratase"/>
    <property type="evidence" value="ECO:0007669"/>
    <property type="project" value="TreeGrafter"/>
</dbReference>
<dbReference type="GO" id="GO:0061504">
    <property type="term" value="P:cyclic threonylcarbamoyladenosine biosynthetic process"/>
    <property type="evidence" value="ECO:0007669"/>
    <property type="project" value="TreeGrafter"/>
</dbReference>
<dbReference type="Pfam" id="PF14464">
    <property type="entry name" value="Prok-JAB"/>
    <property type="match status" value="1"/>
</dbReference>
<protein>
    <submittedName>
        <fullName evidence="8">UBA/THIF-type NAD/FAD binding protein</fullName>
    </submittedName>
</protein>
<evidence type="ECO:0000256" key="2">
    <source>
        <dbReference type="ARBA" id="ARBA00022723"/>
    </source>
</evidence>
<dbReference type="KEGG" id="oni:Osc7112_6291"/>
<evidence type="ECO:0000313" key="8">
    <source>
        <dbReference type="EMBL" id="AFZ10459.1"/>
    </source>
</evidence>
<dbReference type="RefSeq" id="WP_015211634.1">
    <property type="nucleotide sequence ID" value="NC_019763.1"/>
</dbReference>
<dbReference type="GO" id="GO:0008237">
    <property type="term" value="F:metallopeptidase activity"/>
    <property type="evidence" value="ECO:0007669"/>
    <property type="project" value="UniProtKB-KW"/>
</dbReference>
<sequence>MSFSASMVLQEEHLKYLQESLIRADGRERAAYVLCGEVVVESDPWDSQQRRKYLSYEILAVPEDEIVSSSDRHITWKTNSFVRALKLAQTRGMTVALVHSHPGGIAAFSEQDDRNEPDLAQLAQNRNGPQTKLPSVIITDSGELVGRLWMSQQESIPLQLICVVGKAIQLHYTGRGQGIPSSVFHRQSLAFGEALTQDLSTLRVGVVGCGGTGSAVAMLLPKMGVRLIALFDRDVVEESNLNRLHGATREDAEAKRPKVLAVARSLSELGLGVQVKSYQSWIGDRDCRDALKSCDIVFGCTDDHAGRLLLNRFAYYYLTPVFDGGLAIEVSPTEPPEIKALDGRVTALVPNHTCLLCREVINPVAARDEALKRNDPAEYERRKAEAYVLGEGNPSPAVVLFTTGVAIMAIEELVHRLQGFRGENGAIAQRVRKFHLMTDRKQAADSKSHCPICGTADCWGKGDIVPFLDLVE</sequence>
<dbReference type="AlphaFoldDB" id="K9VSB1"/>
<keyword evidence="1" id="KW-0645">Protease</keyword>
<dbReference type="CDD" id="cd01483">
    <property type="entry name" value="E1_enzyme_family"/>
    <property type="match status" value="1"/>
</dbReference>
<dbReference type="InterPro" id="IPR045886">
    <property type="entry name" value="ThiF/MoeB/HesA"/>
</dbReference>
<dbReference type="OrthoDB" id="2746358at2"/>
<keyword evidence="4" id="KW-0862">Zinc</keyword>
<dbReference type="EMBL" id="CP003615">
    <property type="protein sequence ID" value="AFZ10459.1"/>
    <property type="molecule type" value="Genomic_DNA"/>
</dbReference>
<evidence type="ECO:0000313" key="9">
    <source>
        <dbReference type="Proteomes" id="UP000010478"/>
    </source>
</evidence>
<feature type="domain" description="JAB" evidence="7">
    <location>
        <begin position="20"/>
        <end position="140"/>
    </location>
</feature>
<keyword evidence="2" id="KW-0479">Metal-binding</keyword>
<dbReference type="InterPro" id="IPR028090">
    <property type="entry name" value="JAB_dom_prok"/>
</dbReference>
<evidence type="ECO:0000256" key="3">
    <source>
        <dbReference type="ARBA" id="ARBA00022801"/>
    </source>
</evidence>
<gene>
    <name evidence="8" type="ORF">Osc7112_6291</name>
</gene>
<dbReference type="Gene3D" id="3.40.50.720">
    <property type="entry name" value="NAD(P)-binding Rossmann-like Domain"/>
    <property type="match status" value="1"/>
</dbReference>
<keyword evidence="9" id="KW-1185">Reference proteome</keyword>
<proteinExistence type="predicted"/>
<dbReference type="InterPro" id="IPR035985">
    <property type="entry name" value="Ubiquitin-activating_enz"/>
</dbReference>
<evidence type="ECO:0000256" key="4">
    <source>
        <dbReference type="ARBA" id="ARBA00022833"/>
    </source>
</evidence>
<dbReference type="Pfam" id="PF00899">
    <property type="entry name" value="ThiF"/>
    <property type="match status" value="1"/>
</dbReference>
<dbReference type="Proteomes" id="UP000010478">
    <property type="component" value="Plasmid pOSC7112.01"/>
</dbReference>
<evidence type="ECO:0000256" key="1">
    <source>
        <dbReference type="ARBA" id="ARBA00022670"/>
    </source>
</evidence>
<keyword evidence="8" id="KW-0614">Plasmid</keyword>
<evidence type="ECO:0000259" key="6">
    <source>
        <dbReference type="Pfam" id="PF00899"/>
    </source>
</evidence>
<dbReference type="GO" id="GO:0008641">
    <property type="term" value="F:ubiquitin-like modifier activating enzyme activity"/>
    <property type="evidence" value="ECO:0007669"/>
    <property type="project" value="InterPro"/>
</dbReference>
<dbReference type="InterPro" id="IPR000594">
    <property type="entry name" value="ThiF_NAD_FAD-bd"/>
</dbReference>
<dbReference type="HOGENOM" id="CLU_041781_0_0_3"/>
<dbReference type="PANTHER" id="PTHR43267:SF1">
    <property type="entry name" value="TRNA THREONYLCARBAMOYLADENOSINE DEHYDRATASE"/>
    <property type="match status" value="1"/>
</dbReference>
<evidence type="ECO:0000256" key="5">
    <source>
        <dbReference type="ARBA" id="ARBA00023049"/>
    </source>
</evidence>
<reference evidence="8 9" key="1">
    <citation type="submission" date="2012-05" db="EMBL/GenBank/DDBJ databases">
        <title>Finished plasmid 1 of genome of Oscillatoria sp. PCC 7112.</title>
        <authorList>
            <consortium name="US DOE Joint Genome Institute"/>
            <person name="Gugger M."/>
            <person name="Coursin T."/>
            <person name="Rippka R."/>
            <person name="Tandeau De Marsac N."/>
            <person name="Huntemann M."/>
            <person name="Wei C.-L."/>
            <person name="Han J."/>
            <person name="Detter J.C."/>
            <person name="Han C."/>
            <person name="Tapia R."/>
            <person name="Davenport K."/>
            <person name="Daligault H."/>
            <person name="Erkkila T."/>
            <person name="Gu W."/>
            <person name="Munk A.C.C."/>
            <person name="Teshima H."/>
            <person name="Xu Y."/>
            <person name="Chain P."/>
            <person name="Chen A."/>
            <person name="Krypides N."/>
            <person name="Mavromatis K."/>
            <person name="Markowitz V."/>
            <person name="Szeto E."/>
            <person name="Ivanova N."/>
            <person name="Mikhailova N."/>
            <person name="Ovchinnikova G."/>
            <person name="Pagani I."/>
            <person name="Pati A."/>
            <person name="Goodwin L."/>
            <person name="Peters L."/>
            <person name="Pitluck S."/>
            <person name="Woyke T."/>
            <person name="Kerfeld C."/>
        </authorList>
    </citation>
    <scope>NUCLEOTIDE SEQUENCE [LARGE SCALE GENOMIC DNA]</scope>
    <source>
        <strain evidence="8 9">PCC 7112</strain>
        <plasmid evidence="8 9">pOSC7112.01</plasmid>
    </source>
</reference>